<protein>
    <submittedName>
        <fullName evidence="1">Uncharacterized protein</fullName>
    </submittedName>
</protein>
<dbReference type="EMBL" id="JAVRRR010000203">
    <property type="protein sequence ID" value="KAK5144709.1"/>
    <property type="molecule type" value="Genomic_DNA"/>
</dbReference>
<sequence length="190" mass="20666">MESGASGGKLNVFIFERDSTMAAASELMQGQDTDSLHAPSAGTDQRQLTAISPQGDVLAVTVPQALPTPGLPSPKTDFLSIYGALQRSSKVLTSALHRDVASAAPAGALKQLAREYGHMNDVLAALQRQLADAESPVERRQHEIWCPSTEQATRLPCIHDDEYWYERGDLLRKYQAQQHPGCKSLTSHQS</sequence>
<accession>A0ABR0L7I5</accession>
<evidence type="ECO:0000313" key="2">
    <source>
        <dbReference type="Proteomes" id="UP001308179"/>
    </source>
</evidence>
<keyword evidence="2" id="KW-1185">Reference proteome</keyword>
<name>A0ABR0L7I5_9PEZI</name>
<comment type="caution">
    <text evidence="1">The sequence shown here is derived from an EMBL/GenBank/DDBJ whole genome shotgun (WGS) entry which is preliminary data.</text>
</comment>
<organism evidence="1 2">
    <name type="scientific">Rachicladosporium monterosium</name>
    <dbReference type="NCBI Taxonomy" id="1507873"/>
    <lineage>
        <taxon>Eukaryota</taxon>
        <taxon>Fungi</taxon>
        <taxon>Dikarya</taxon>
        <taxon>Ascomycota</taxon>
        <taxon>Pezizomycotina</taxon>
        <taxon>Dothideomycetes</taxon>
        <taxon>Dothideomycetidae</taxon>
        <taxon>Cladosporiales</taxon>
        <taxon>Cladosporiaceae</taxon>
        <taxon>Rachicladosporium</taxon>
    </lineage>
</organism>
<reference evidence="1 2" key="1">
    <citation type="submission" date="2023-08" db="EMBL/GenBank/DDBJ databases">
        <title>Black Yeasts Isolated from many extreme environments.</title>
        <authorList>
            <person name="Coleine C."/>
            <person name="Stajich J.E."/>
            <person name="Selbmann L."/>
        </authorList>
    </citation>
    <scope>NUCLEOTIDE SEQUENCE [LARGE SCALE GENOMIC DNA]</scope>
    <source>
        <strain evidence="1 2">CCFEE 5386</strain>
    </source>
</reference>
<gene>
    <name evidence="1" type="ORF">LTR32_003418</name>
</gene>
<evidence type="ECO:0000313" key="1">
    <source>
        <dbReference type="EMBL" id="KAK5144709.1"/>
    </source>
</evidence>
<dbReference type="Proteomes" id="UP001308179">
    <property type="component" value="Unassembled WGS sequence"/>
</dbReference>
<proteinExistence type="predicted"/>